<organism evidence="2 3">
    <name type="scientific">Streptomyces osmaniensis</name>
    <dbReference type="NCBI Taxonomy" id="593134"/>
    <lineage>
        <taxon>Bacteria</taxon>
        <taxon>Bacillati</taxon>
        <taxon>Actinomycetota</taxon>
        <taxon>Actinomycetes</taxon>
        <taxon>Kitasatosporales</taxon>
        <taxon>Streptomycetaceae</taxon>
        <taxon>Streptomyces</taxon>
    </lineage>
</organism>
<gene>
    <name evidence="2" type="ORF">GCM10022295_92430</name>
</gene>
<protein>
    <submittedName>
        <fullName evidence="2">Uncharacterized protein</fullName>
    </submittedName>
</protein>
<comment type="caution">
    <text evidence="2">The sequence shown here is derived from an EMBL/GenBank/DDBJ whole genome shotgun (WGS) entry which is preliminary data.</text>
</comment>
<sequence length="108" mass="11451">MIATTLKSALRWRAPCVKNDQLPVVGSGQALKLGGAIIAADNPEAESCVAHHNLEGFGLRPYLVGEIEGSLLTQIKAGVYEDYGGRGGCSGRHVERERRHDGAVGAVR</sequence>
<reference evidence="3" key="1">
    <citation type="journal article" date="2019" name="Int. J. Syst. Evol. Microbiol.">
        <title>The Global Catalogue of Microorganisms (GCM) 10K type strain sequencing project: providing services to taxonomists for standard genome sequencing and annotation.</title>
        <authorList>
            <consortium name="The Broad Institute Genomics Platform"/>
            <consortium name="The Broad Institute Genome Sequencing Center for Infectious Disease"/>
            <person name="Wu L."/>
            <person name="Ma J."/>
        </authorList>
    </citation>
    <scope>NUCLEOTIDE SEQUENCE [LARGE SCALE GENOMIC DNA]</scope>
    <source>
        <strain evidence="3">JCM 17656</strain>
    </source>
</reference>
<evidence type="ECO:0000313" key="2">
    <source>
        <dbReference type="EMBL" id="GAA3597343.1"/>
    </source>
</evidence>
<evidence type="ECO:0000256" key="1">
    <source>
        <dbReference type="SAM" id="MobiDB-lite"/>
    </source>
</evidence>
<dbReference type="Proteomes" id="UP001500707">
    <property type="component" value="Unassembled WGS sequence"/>
</dbReference>
<keyword evidence="3" id="KW-1185">Reference proteome</keyword>
<feature type="compositionally biased region" description="Basic and acidic residues" evidence="1">
    <location>
        <begin position="92"/>
        <end position="102"/>
    </location>
</feature>
<name>A0ABP6Z4P7_9ACTN</name>
<proteinExistence type="predicted"/>
<feature type="region of interest" description="Disordered" evidence="1">
    <location>
        <begin position="89"/>
        <end position="108"/>
    </location>
</feature>
<evidence type="ECO:0000313" key="3">
    <source>
        <dbReference type="Proteomes" id="UP001500707"/>
    </source>
</evidence>
<dbReference type="EMBL" id="BAABCE010000047">
    <property type="protein sequence ID" value="GAA3597343.1"/>
    <property type="molecule type" value="Genomic_DNA"/>
</dbReference>
<accession>A0ABP6Z4P7</accession>